<evidence type="ECO:0000313" key="3">
    <source>
        <dbReference type="Proteomes" id="UP000199518"/>
    </source>
</evidence>
<dbReference type="Proteomes" id="UP000199518">
    <property type="component" value="Unassembled WGS sequence"/>
</dbReference>
<dbReference type="EMBL" id="FOQD01000007">
    <property type="protein sequence ID" value="SFI29683.1"/>
    <property type="molecule type" value="Genomic_DNA"/>
</dbReference>
<evidence type="ECO:0000313" key="2">
    <source>
        <dbReference type="EMBL" id="SFI29683.1"/>
    </source>
</evidence>
<protein>
    <submittedName>
        <fullName evidence="2">Uncharacterized protein</fullName>
    </submittedName>
</protein>
<evidence type="ECO:0000256" key="1">
    <source>
        <dbReference type="SAM" id="MobiDB-lite"/>
    </source>
</evidence>
<accession>A0A1I3H208</accession>
<dbReference type="STRING" id="1576369.SAMN05421753_107218"/>
<reference evidence="3" key="1">
    <citation type="submission" date="2016-10" db="EMBL/GenBank/DDBJ databases">
        <authorList>
            <person name="Varghese N."/>
            <person name="Submissions S."/>
        </authorList>
    </citation>
    <scope>NUCLEOTIDE SEQUENCE [LARGE SCALE GENOMIC DNA]</scope>
    <source>
        <strain evidence="3">DSM 26348</strain>
    </source>
</reference>
<keyword evidence="3" id="KW-1185">Reference proteome</keyword>
<dbReference type="AlphaFoldDB" id="A0A1I3H208"/>
<gene>
    <name evidence="2" type="ORF">SAMN05421753_107218</name>
</gene>
<organism evidence="2 3">
    <name type="scientific">Planctomicrobium piriforme</name>
    <dbReference type="NCBI Taxonomy" id="1576369"/>
    <lineage>
        <taxon>Bacteria</taxon>
        <taxon>Pseudomonadati</taxon>
        <taxon>Planctomycetota</taxon>
        <taxon>Planctomycetia</taxon>
        <taxon>Planctomycetales</taxon>
        <taxon>Planctomycetaceae</taxon>
        <taxon>Planctomicrobium</taxon>
    </lineage>
</organism>
<proteinExistence type="predicted"/>
<name>A0A1I3H208_9PLAN</name>
<feature type="compositionally biased region" description="Basic and acidic residues" evidence="1">
    <location>
        <begin position="79"/>
        <end position="91"/>
    </location>
</feature>
<sequence length="182" mass="20426">MQQLRATGGLISVETNSAALGSNSISTVIARLTLYLQHLPQCLNSRRSLRELRAKKVKKWGNRNFFVKRDSRQGNGNGEHTRGDPPGRREVFPRLGFPEVTSRSGDNWHEPCVRLLSVLKTAKNRLRANVGDVFSGRVARFRCRHSDTRLALGAPRDESVFPCRIFLSSNVLPDGFWRIASG</sequence>
<feature type="region of interest" description="Disordered" evidence="1">
    <location>
        <begin position="68"/>
        <end position="91"/>
    </location>
</feature>